<dbReference type="Pfam" id="PF16496">
    <property type="entry name" value="SWIRM-assoc_2"/>
    <property type="match status" value="1"/>
</dbReference>
<gene>
    <name evidence="2" type="ORF">RR46_03586</name>
</gene>
<organism evidence="2 3">
    <name type="scientific">Papilio xuthus</name>
    <name type="common">Asian swallowtail butterfly</name>
    <dbReference type="NCBI Taxonomy" id="66420"/>
    <lineage>
        <taxon>Eukaryota</taxon>
        <taxon>Metazoa</taxon>
        <taxon>Ecdysozoa</taxon>
        <taxon>Arthropoda</taxon>
        <taxon>Hexapoda</taxon>
        <taxon>Insecta</taxon>
        <taxon>Pterygota</taxon>
        <taxon>Neoptera</taxon>
        <taxon>Endopterygota</taxon>
        <taxon>Lepidoptera</taxon>
        <taxon>Glossata</taxon>
        <taxon>Ditrysia</taxon>
        <taxon>Papilionoidea</taxon>
        <taxon>Papilionidae</taxon>
        <taxon>Papilioninae</taxon>
        <taxon>Papilio</taxon>
    </lineage>
</organism>
<evidence type="ECO:0000313" key="3">
    <source>
        <dbReference type="Proteomes" id="UP000053268"/>
    </source>
</evidence>
<reference evidence="2 3" key="1">
    <citation type="journal article" date="2015" name="Nat. Commun.">
        <title>Outbred genome sequencing and CRISPR/Cas9 gene editing in butterflies.</title>
        <authorList>
            <person name="Li X."/>
            <person name="Fan D."/>
            <person name="Zhang W."/>
            <person name="Liu G."/>
            <person name="Zhang L."/>
            <person name="Zhao L."/>
            <person name="Fang X."/>
            <person name="Chen L."/>
            <person name="Dong Y."/>
            <person name="Chen Y."/>
            <person name="Ding Y."/>
            <person name="Zhao R."/>
            <person name="Feng M."/>
            <person name="Zhu Y."/>
            <person name="Feng Y."/>
            <person name="Jiang X."/>
            <person name="Zhu D."/>
            <person name="Xiang H."/>
            <person name="Feng X."/>
            <person name="Li S."/>
            <person name="Wang J."/>
            <person name="Zhang G."/>
            <person name="Kronforst M.R."/>
            <person name="Wang W."/>
        </authorList>
    </citation>
    <scope>NUCLEOTIDE SEQUENCE [LARGE SCALE GENOMIC DNA]</scope>
    <source>
        <strain evidence="2">Ya'a_city_454_Px</strain>
        <tissue evidence="2">Whole body</tissue>
    </source>
</reference>
<evidence type="ECO:0000259" key="1">
    <source>
        <dbReference type="PROSITE" id="PS52032"/>
    </source>
</evidence>
<dbReference type="InterPro" id="IPR032450">
    <property type="entry name" value="SMARCC_N"/>
</dbReference>
<keyword evidence="3" id="KW-1185">Reference proteome</keyword>
<dbReference type="AlphaFoldDB" id="A0A194QEZ7"/>
<accession>A0A194QEZ7</accession>
<proteinExistence type="predicted"/>
<dbReference type="EMBL" id="KQ459167">
    <property type="protein sequence ID" value="KPJ03520.1"/>
    <property type="molecule type" value="Genomic_DNA"/>
</dbReference>
<name>A0A194QEZ7_PAPXU</name>
<feature type="domain" description="Chromo" evidence="1">
    <location>
        <begin position="1"/>
        <end position="78"/>
    </location>
</feature>
<sequence length="78" mass="8707">MKVFMDMKPGGSLCTVLATMFRFKSEQRWRKFDFQVGKVCSRAHARLALTAPAAPAALQTTQLPPYCAASNTHTMTRE</sequence>
<dbReference type="Proteomes" id="UP000053268">
    <property type="component" value="Unassembled WGS sequence"/>
</dbReference>
<dbReference type="PROSITE" id="PS52032">
    <property type="entry name" value="MARR_BRCT_CHROMO"/>
    <property type="match status" value="1"/>
</dbReference>
<evidence type="ECO:0000313" key="2">
    <source>
        <dbReference type="EMBL" id="KPJ03520.1"/>
    </source>
</evidence>
<protein>
    <submittedName>
        <fullName evidence="2">SWI/SNF complex subunit SMARCC2</fullName>
    </submittedName>
</protein>
<dbReference type="STRING" id="66420.A0A194QEZ7"/>
<dbReference type="InterPro" id="IPR049898">
    <property type="entry name" value="MARR_BRCT_CHROMO"/>
</dbReference>